<dbReference type="InterPro" id="IPR048816">
    <property type="entry name" value="Peptidase_M17_N_1"/>
</dbReference>
<accession>A0A368DS77</accession>
<proteinExistence type="inferred from homology"/>
<keyword evidence="3" id="KW-0645">Protease</keyword>
<dbReference type="PANTHER" id="PTHR11963">
    <property type="entry name" value="LEUCINE AMINOPEPTIDASE-RELATED"/>
    <property type="match status" value="1"/>
</dbReference>
<keyword evidence="5" id="KW-0464">Manganese</keyword>
<dbReference type="Proteomes" id="UP000253570">
    <property type="component" value="Unassembled WGS sequence"/>
</dbReference>
<comment type="caution">
    <text evidence="7">The sequence shown here is derived from an EMBL/GenBank/DDBJ whole genome shotgun (WGS) entry which is preliminary data.</text>
</comment>
<dbReference type="GO" id="GO:0005737">
    <property type="term" value="C:cytoplasm"/>
    <property type="evidence" value="ECO:0007669"/>
    <property type="project" value="InterPro"/>
</dbReference>
<dbReference type="PROSITE" id="PS00631">
    <property type="entry name" value="CYTOSOL_AP"/>
    <property type="match status" value="1"/>
</dbReference>
<organism evidence="7 8">
    <name type="scientific">PS1 clade bacterium</name>
    <dbReference type="NCBI Taxonomy" id="2175152"/>
    <lineage>
        <taxon>Bacteria</taxon>
        <taxon>Pseudomonadati</taxon>
        <taxon>Pseudomonadota</taxon>
        <taxon>Alphaproteobacteria</taxon>
        <taxon>PS1 clade</taxon>
    </lineage>
</organism>
<dbReference type="Gene3D" id="3.40.630.10">
    <property type="entry name" value="Zn peptidases"/>
    <property type="match status" value="1"/>
</dbReference>
<dbReference type="CDD" id="cd00433">
    <property type="entry name" value="Peptidase_M17"/>
    <property type="match status" value="1"/>
</dbReference>
<dbReference type="EMBL" id="QOQD01000001">
    <property type="protein sequence ID" value="RCL74698.1"/>
    <property type="molecule type" value="Genomic_DNA"/>
</dbReference>
<evidence type="ECO:0000313" key="7">
    <source>
        <dbReference type="EMBL" id="RCL74698.1"/>
    </source>
</evidence>
<dbReference type="GO" id="GO:0070006">
    <property type="term" value="F:metalloaminopeptidase activity"/>
    <property type="evidence" value="ECO:0007669"/>
    <property type="project" value="InterPro"/>
</dbReference>
<dbReference type="GO" id="GO:0006508">
    <property type="term" value="P:proteolysis"/>
    <property type="evidence" value="ECO:0007669"/>
    <property type="project" value="UniProtKB-KW"/>
</dbReference>
<keyword evidence="2 7" id="KW-0031">Aminopeptidase</keyword>
<dbReference type="InterPro" id="IPR043472">
    <property type="entry name" value="Macro_dom-like"/>
</dbReference>
<evidence type="ECO:0000313" key="8">
    <source>
        <dbReference type="Proteomes" id="UP000253570"/>
    </source>
</evidence>
<dbReference type="PANTHER" id="PTHR11963:SF20">
    <property type="entry name" value="PEPTIDASE B"/>
    <property type="match status" value="1"/>
</dbReference>
<name>A0A368DS77_9PROT</name>
<dbReference type="InterPro" id="IPR000819">
    <property type="entry name" value="Peptidase_M17_C"/>
</dbReference>
<evidence type="ECO:0000259" key="6">
    <source>
        <dbReference type="PROSITE" id="PS00631"/>
    </source>
</evidence>
<gene>
    <name evidence="7" type="ORF">DBW71_00705</name>
</gene>
<evidence type="ECO:0000256" key="5">
    <source>
        <dbReference type="ARBA" id="ARBA00023211"/>
    </source>
</evidence>
<dbReference type="GO" id="GO:0030145">
    <property type="term" value="F:manganese ion binding"/>
    <property type="evidence" value="ECO:0007669"/>
    <property type="project" value="InterPro"/>
</dbReference>
<reference evidence="7 8" key="1">
    <citation type="journal article" date="2018" name="Microbiome">
        <title>Fine metagenomic profile of the Mediterranean stratified and mixed water columns revealed by assembly and recruitment.</title>
        <authorList>
            <person name="Haro-Moreno J.M."/>
            <person name="Lopez-Perez M."/>
            <person name="De La Torre J.R."/>
            <person name="Picazo A."/>
            <person name="Camacho A."/>
            <person name="Rodriguez-Valera F."/>
        </authorList>
    </citation>
    <scope>NUCLEOTIDE SEQUENCE [LARGE SCALE GENOMIC DNA]</scope>
    <source>
        <strain evidence="7">MED-G57</strain>
    </source>
</reference>
<evidence type="ECO:0000256" key="3">
    <source>
        <dbReference type="ARBA" id="ARBA00022670"/>
    </source>
</evidence>
<evidence type="ECO:0000256" key="4">
    <source>
        <dbReference type="ARBA" id="ARBA00022801"/>
    </source>
</evidence>
<dbReference type="SUPFAM" id="SSF53187">
    <property type="entry name" value="Zn-dependent exopeptidases"/>
    <property type="match status" value="1"/>
</dbReference>
<dbReference type="PRINTS" id="PR00481">
    <property type="entry name" value="LAMNOPPTDASE"/>
</dbReference>
<comment type="similarity">
    <text evidence="1">Belongs to the peptidase M17 family.</text>
</comment>
<dbReference type="InterPro" id="IPR011356">
    <property type="entry name" value="Leucine_aapep/pepB"/>
</dbReference>
<dbReference type="Pfam" id="PF00883">
    <property type="entry name" value="Peptidase_M17"/>
    <property type="match status" value="1"/>
</dbReference>
<evidence type="ECO:0000256" key="1">
    <source>
        <dbReference type="ARBA" id="ARBA00009528"/>
    </source>
</evidence>
<dbReference type="Pfam" id="PF21337">
    <property type="entry name" value="Peptidase_M17_N_1"/>
    <property type="match status" value="1"/>
</dbReference>
<protein>
    <submittedName>
        <fullName evidence="7">Leucyl aminopeptidase family protein</fullName>
    </submittedName>
</protein>
<feature type="domain" description="Cytosol aminopeptidase" evidence="6">
    <location>
        <begin position="311"/>
        <end position="318"/>
    </location>
</feature>
<dbReference type="AlphaFoldDB" id="A0A368DS77"/>
<dbReference type="Gene3D" id="3.40.220.10">
    <property type="entry name" value="Leucine Aminopeptidase, subunit E, domain 1"/>
    <property type="match status" value="1"/>
</dbReference>
<keyword evidence="4" id="KW-0378">Hydrolase</keyword>
<sequence>MTWIFTDKVKNMNIFIHNKKNAIPITIIGKNDLKSYFKKNLSHNNWIKQNQFTAQPGEILIIPDTNGKIEAVLIGESSKDNPYSELFASKLSKSLPANNYYFTNVTTYNHLPYISWAMGCYKYNKTENIQSKLFLPDEIKSDVENTVKSIHFTMDLINHPANILNTDYFAELIKKYFSDKNCKINEIKGEDLLKNNFPLIYEVGKASEYEPRLIDITWGNKNKPKITLIGKGVTFDTGGLDIKPSSGMLLMKKDMGGAANILGLASMIILNKLDVNLRVLIPIVENSISGNSFRPGDILQSRSGLSVEIGNTDAEGRLILADSLSLADEDNPDLIIDMATLTGAARVALGPEIVPFFSTNVMIAQDLQKISNDLQDPVWQMPFFVPYSKWLDNDISDINNSPNTPFAGSIVAAEFLKRFVKKTKNYIHFDVFSWNTGTNSSIPKGGAAQGIRSIYAFIKNHYNLS</sequence>
<evidence type="ECO:0000256" key="2">
    <source>
        <dbReference type="ARBA" id="ARBA00022438"/>
    </source>
</evidence>